<evidence type="ECO:0008006" key="4">
    <source>
        <dbReference type="Google" id="ProtNLM"/>
    </source>
</evidence>
<proteinExistence type="predicted"/>
<dbReference type="RefSeq" id="WP_008983603.1">
    <property type="nucleotide sequence ID" value="NZ_AKKU01000009.1"/>
</dbReference>
<dbReference type="EMBL" id="AKKU01000009">
    <property type="protein sequence ID" value="EIW89894.1"/>
    <property type="molecule type" value="Genomic_DNA"/>
</dbReference>
<evidence type="ECO:0000313" key="2">
    <source>
        <dbReference type="EMBL" id="EIW89894.1"/>
    </source>
</evidence>
<feature type="coiled-coil region" evidence="1">
    <location>
        <begin position="624"/>
        <end position="662"/>
    </location>
</feature>
<keyword evidence="3" id="KW-1185">Reference proteome</keyword>
<organism evidence="2 3">
    <name type="scientific">Alishewanella agri BL06</name>
    <dbReference type="NCBI Taxonomy" id="1195246"/>
    <lineage>
        <taxon>Bacteria</taxon>
        <taxon>Pseudomonadati</taxon>
        <taxon>Pseudomonadota</taxon>
        <taxon>Gammaproteobacteria</taxon>
        <taxon>Alteromonadales</taxon>
        <taxon>Alteromonadaceae</taxon>
        <taxon>Alishewanella</taxon>
    </lineage>
</organism>
<dbReference type="Proteomes" id="UP000035062">
    <property type="component" value="Unassembled WGS sequence"/>
</dbReference>
<protein>
    <recommendedName>
        <fullName evidence="4">DUF349 domain-containing protein</fullName>
    </recommendedName>
</protein>
<dbReference type="eggNOG" id="COG0466">
    <property type="taxonomic scope" value="Bacteria"/>
</dbReference>
<keyword evidence="1" id="KW-0175">Coiled coil</keyword>
<feature type="coiled-coil region" evidence="1">
    <location>
        <begin position="269"/>
        <end position="313"/>
    </location>
</feature>
<dbReference type="AlphaFoldDB" id="I9P4X8"/>
<dbReference type="STRING" id="1195246.AGRI_03339"/>
<comment type="caution">
    <text evidence="2">The sequence shown here is derived from an EMBL/GenBank/DDBJ whole genome shotgun (WGS) entry which is preliminary data.</text>
</comment>
<reference evidence="2 3" key="1">
    <citation type="journal article" date="2012" name="J. Bacteriol.">
        <title>Genome Sequence of Pectin-Degrading Alishewanella agri, Isolated from Landfill Soil.</title>
        <authorList>
            <person name="Kim J."/>
            <person name="Jung J."/>
            <person name="Sung J.S."/>
            <person name="Chun J."/>
            <person name="Park W."/>
        </authorList>
    </citation>
    <scope>NUCLEOTIDE SEQUENCE [LARGE SCALE GENOMIC DNA]</scope>
    <source>
        <strain evidence="2 3">BL06</strain>
    </source>
</reference>
<gene>
    <name evidence="2" type="ORF">AGRI_03339</name>
</gene>
<evidence type="ECO:0000256" key="1">
    <source>
        <dbReference type="SAM" id="Coils"/>
    </source>
</evidence>
<evidence type="ECO:0000313" key="3">
    <source>
        <dbReference type="Proteomes" id="UP000035062"/>
    </source>
</evidence>
<dbReference type="Pfam" id="PF03993">
    <property type="entry name" value="DUF349"/>
    <property type="match status" value="2"/>
</dbReference>
<sequence>MIFKRWFKPKWQHQDAAVRLQALESLDPQNTEHKNTLHELAFNDGAEAVRKAALHRLNDFSLWWQASKQDAAERLKLYAEQQLVQQLLTGKVDSALKHKFIEQCQRSSILEQLALQDNDATLRLSLLQRLGRQDLLMQSLLDATFPVACKAQLLSAIQDEKQLEKLSKQLPGELASQAEQQLQKLQQDKQRPVKLRKELTLLLAKLNALRERSQLADIPALQQQLAAEWQQLAADLPVLPDTEAAQYQEKYQQLQQKLDTWLSPKLAALAAEQQRLAAQQQAAAQLKQLTTAIAALQQQISAQLANLADFSAQQQGLLQQAHQELTQEVASSTLSAEQQSGLQRELTTLAAQLQALPAAADTLQQLTTLLNDFAAQALPATAAECDQAAAQLQQFKQQWRQSVQQLGLPVPADLAAQQQQLQQRWKATLTELQQQQHKQLRQLRSKCAEFKRLHGAGRFKVLFGLYKGLLSDYQQLDSSAQQQAERDFNEITALYQELNDLQQYIATPRKHEMLAQMQQLAAEPVEDAKQRAEQVKLARANWNSLGKADPAADDNLNQAFDEACEAAFAPCRELFAKQDAERAAHLAQRQQILTELALLLHTEMPEKALEQSLRQLTQRWREAGAVKRQDYQALQQQYQQLNQQLRAKLTAAQQVQAAAKQALVAEAQSALSLPDQGQTATVLKELQQRWKQLGFAGKQQDQALWLEFRALCDGFFNQRQAEHQAQQAAQQQAWSTLQQQLRDIAKALADATELSTVQQLQQQLQQLTLPDLAEARAAREQLATELSSKAASLRQQKQKTELNQLFEALAAGQWRPELVPAGYRDALQGATPPLSRRELTVALELLTGQGTTQVEPGEKQQVQLALLSMKHNGGQQVNAEQLLQHWLAHGPVAANEQPLLQRVAALF</sequence>
<dbReference type="PATRIC" id="fig|1195246.3.peg.650"/>
<accession>I9P4X8</accession>
<name>I9P4X8_9ALTE</name>
<dbReference type="InterPro" id="IPR007139">
    <property type="entry name" value="DUF349"/>
</dbReference>